<dbReference type="CDD" id="cd20535">
    <property type="entry name" value="CYCLIN_CCNM_CCNQ_rpt2"/>
    <property type="match status" value="1"/>
</dbReference>
<keyword evidence="1" id="KW-0195">Cyclin</keyword>
<dbReference type="PANTHER" id="PTHR10026">
    <property type="entry name" value="CYCLIN"/>
    <property type="match status" value="1"/>
</dbReference>
<dbReference type="InterPro" id="IPR006671">
    <property type="entry name" value="Cyclin_N"/>
</dbReference>
<dbReference type="EMBL" id="NIVC01000860">
    <property type="protein sequence ID" value="PAA75838.1"/>
    <property type="molecule type" value="Genomic_DNA"/>
</dbReference>
<dbReference type="AlphaFoldDB" id="A0A267FPW4"/>
<organism evidence="3 4">
    <name type="scientific">Macrostomum lignano</name>
    <dbReference type="NCBI Taxonomy" id="282301"/>
    <lineage>
        <taxon>Eukaryota</taxon>
        <taxon>Metazoa</taxon>
        <taxon>Spiralia</taxon>
        <taxon>Lophotrochozoa</taxon>
        <taxon>Platyhelminthes</taxon>
        <taxon>Rhabditophora</taxon>
        <taxon>Macrostomorpha</taxon>
        <taxon>Macrostomida</taxon>
        <taxon>Macrostomidae</taxon>
        <taxon>Macrostomum</taxon>
    </lineage>
</organism>
<dbReference type="Pfam" id="PF00134">
    <property type="entry name" value="Cyclin_N"/>
    <property type="match status" value="1"/>
</dbReference>
<dbReference type="InterPro" id="IPR048053">
    <property type="entry name" value="Cyclin-Q_second_cyclin_box"/>
</dbReference>
<protein>
    <recommendedName>
        <fullName evidence="2">Cyclin N-terminal domain-containing protein</fullName>
    </recommendedName>
</protein>
<dbReference type="InterPro" id="IPR043198">
    <property type="entry name" value="Cyclin/Ssn8"/>
</dbReference>
<comment type="caution">
    <text evidence="3">The sequence shown here is derived from an EMBL/GenBank/DDBJ whole genome shotgun (WGS) entry which is preliminary data.</text>
</comment>
<dbReference type="Proteomes" id="UP000215902">
    <property type="component" value="Unassembled WGS sequence"/>
</dbReference>
<dbReference type="STRING" id="282301.A0A267FPW4"/>
<dbReference type="Gene3D" id="1.10.472.10">
    <property type="entry name" value="Cyclin-like"/>
    <property type="match status" value="2"/>
</dbReference>
<dbReference type="GO" id="GO:0006357">
    <property type="term" value="P:regulation of transcription by RNA polymerase II"/>
    <property type="evidence" value="ECO:0007669"/>
    <property type="project" value="InterPro"/>
</dbReference>
<sequence length="236" mass="26222">TESYHFKAISVLTEASIKLDLDATTFAGAATLYHRFYKSISIDDVDPHTLLMSCVHLAAKLLDKSVYSRDIINVFYQTLHPDKEPLEGGNNQVYNGLRQSLATCELFLVRAVGFSTELQLPHPHLLYQLSAIADWMPPGALRQSRLPTLAWSVLRDSYHAPLCLSYPPQALSLGVIAVAMRLIGLRLPGEIESRQPWYRALWPEASAGLMDRLVTDICRVYQLDQVLGAGAPAGFN</sequence>
<evidence type="ECO:0000259" key="2">
    <source>
        <dbReference type="Pfam" id="PF00134"/>
    </source>
</evidence>
<keyword evidence="4" id="KW-1185">Reference proteome</keyword>
<evidence type="ECO:0000256" key="1">
    <source>
        <dbReference type="ARBA" id="ARBA00023127"/>
    </source>
</evidence>
<dbReference type="CDD" id="cd20534">
    <property type="entry name" value="CYCLIN_CCNM_CCNQ_rpt1"/>
    <property type="match status" value="1"/>
</dbReference>
<evidence type="ECO:0000313" key="4">
    <source>
        <dbReference type="Proteomes" id="UP000215902"/>
    </source>
</evidence>
<feature type="domain" description="Cyclin N-terminal" evidence="2">
    <location>
        <begin position="8"/>
        <end position="67"/>
    </location>
</feature>
<dbReference type="InterPro" id="IPR036915">
    <property type="entry name" value="Cyclin-like_sf"/>
</dbReference>
<proteinExistence type="predicted"/>
<dbReference type="GO" id="GO:0016538">
    <property type="term" value="F:cyclin-dependent protein serine/threonine kinase regulator activity"/>
    <property type="evidence" value="ECO:0007669"/>
    <property type="project" value="InterPro"/>
</dbReference>
<dbReference type="SUPFAM" id="SSF47954">
    <property type="entry name" value="Cyclin-like"/>
    <property type="match status" value="2"/>
</dbReference>
<dbReference type="OrthoDB" id="79090at2759"/>
<evidence type="ECO:0000313" key="3">
    <source>
        <dbReference type="EMBL" id="PAA75838.1"/>
    </source>
</evidence>
<feature type="non-terminal residue" evidence="3">
    <location>
        <position position="1"/>
    </location>
</feature>
<reference evidence="3 4" key="1">
    <citation type="submission" date="2017-06" db="EMBL/GenBank/DDBJ databases">
        <title>A platform for efficient transgenesis in Macrostomum lignano, a flatworm model organism for stem cell research.</title>
        <authorList>
            <person name="Berezikov E."/>
        </authorList>
    </citation>
    <scope>NUCLEOTIDE SEQUENCE [LARGE SCALE GENOMIC DNA]</scope>
    <source>
        <strain evidence="3">DV1</strain>
        <tissue evidence="3">Whole organism</tissue>
    </source>
</reference>
<name>A0A267FPW4_9PLAT</name>
<dbReference type="InterPro" id="IPR048055">
    <property type="entry name" value="Cyclin-Q_first_cyclin_box"/>
</dbReference>
<accession>A0A267FPW4</accession>
<gene>
    <name evidence="3" type="ORF">BOX15_Mlig027293g2</name>
</gene>